<dbReference type="RefSeq" id="WP_134130686.1">
    <property type="nucleotide sequence ID" value="NZ_SODU01000002.1"/>
</dbReference>
<evidence type="ECO:0000313" key="2">
    <source>
        <dbReference type="EMBL" id="TDW90830.1"/>
    </source>
</evidence>
<feature type="transmembrane region" description="Helical" evidence="1">
    <location>
        <begin position="138"/>
        <end position="162"/>
    </location>
</feature>
<name>A0ABY2FHH7_9ACTN</name>
<gene>
    <name evidence="2" type="ORF">EV137_4659</name>
</gene>
<feature type="transmembrane region" description="Helical" evidence="1">
    <location>
        <begin position="416"/>
        <end position="433"/>
    </location>
</feature>
<comment type="caution">
    <text evidence="2">The sequence shown here is derived from an EMBL/GenBank/DDBJ whole genome shotgun (WGS) entry which is preliminary data.</text>
</comment>
<feature type="transmembrane region" description="Helical" evidence="1">
    <location>
        <begin position="58"/>
        <end position="87"/>
    </location>
</feature>
<organism evidence="2 3">
    <name type="scientific">Kribbella pratensis</name>
    <dbReference type="NCBI Taxonomy" id="2512112"/>
    <lineage>
        <taxon>Bacteria</taxon>
        <taxon>Bacillati</taxon>
        <taxon>Actinomycetota</taxon>
        <taxon>Actinomycetes</taxon>
        <taxon>Propionibacteriales</taxon>
        <taxon>Kribbellaceae</taxon>
        <taxon>Kribbella</taxon>
    </lineage>
</organism>
<dbReference type="Proteomes" id="UP000295060">
    <property type="component" value="Unassembled WGS sequence"/>
</dbReference>
<keyword evidence="1" id="KW-1133">Transmembrane helix</keyword>
<evidence type="ECO:0000256" key="1">
    <source>
        <dbReference type="SAM" id="Phobius"/>
    </source>
</evidence>
<reference evidence="2 3" key="1">
    <citation type="submission" date="2019-03" db="EMBL/GenBank/DDBJ databases">
        <title>Genomic Encyclopedia of Type Strains, Phase III (KMG-III): the genomes of soil and plant-associated and newly described type strains.</title>
        <authorList>
            <person name="Whitman W."/>
        </authorList>
    </citation>
    <scope>NUCLEOTIDE SEQUENCE [LARGE SCALE GENOMIC DNA]</scope>
    <source>
        <strain evidence="2 3">VKMAc-2574</strain>
    </source>
</reference>
<dbReference type="EMBL" id="SODU01000002">
    <property type="protein sequence ID" value="TDW90830.1"/>
    <property type="molecule type" value="Genomic_DNA"/>
</dbReference>
<evidence type="ECO:0008006" key="4">
    <source>
        <dbReference type="Google" id="ProtNLM"/>
    </source>
</evidence>
<feature type="transmembrane region" description="Helical" evidence="1">
    <location>
        <begin position="439"/>
        <end position="456"/>
    </location>
</feature>
<feature type="transmembrane region" description="Helical" evidence="1">
    <location>
        <begin position="99"/>
        <end position="117"/>
    </location>
</feature>
<protein>
    <recommendedName>
        <fullName evidence="4">PH domain-containing protein</fullName>
    </recommendedName>
</protein>
<keyword evidence="1" id="KW-0812">Transmembrane</keyword>
<accession>A0ABY2FHH7</accession>
<keyword evidence="1" id="KW-0472">Membrane</keyword>
<evidence type="ECO:0000313" key="3">
    <source>
        <dbReference type="Proteomes" id="UP000295060"/>
    </source>
</evidence>
<feature type="transmembrane region" description="Helical" evidence="1">
    <location>
        <begin position="549"/>
        <end position="569"/>
    </location>
</feature>
<feature type="transmembrane region" description="Helical" evidence="1">
    <location>
        <begin position="241"/>
        <end position="259"/>
    </location>
</feature>
<proteinExistence type="predicted"/>
<keyword evidence="3" id="KW-1185">Reference proteome</keyword>
<sequence>MTGALAARWARTVVPSWTYRWLLPALWLGAIVASTVADSGTCSVENPTVCGPDRAFSLAVVACFASLALLWWQPSAAVLAGVLFLVLELRYDDVAGAQVAWSIYGVLSALLLIWIFLSRRSQRSLSARMPRGQVQVPAAAPLGVTIRLLVAAGLVLVGAAGLGVMHALDQREETHVRRAVEKIAVVKGINDDGEVVLQLPDGATRSVLPLDDYDTGTQVPVLVDPADPHWLRLRAEPADNTYWYSVASAAWAVSFLFVLRDLRLRRARPRTSWSGPAMPVRIDRHYSDAFTVRSADGTVLLGFLHTEPDDLVPAHTAAPAKLTQEWAKTLRRYRGDALLVGDLAEGSWPTLMIGTHALRPTSPFRAPRQLPWYNETASRLPKDFKPAEDAPAPPPIEPAREVPTLPWEVPLRARSWWNLPALVAVLLVAPLAVGTFATWGDWCAAVLVTGIGAPLVHSLGSRALFRVTATATDLWIRTGWLERRLSWRVVDSVEVEEDGLSLEAGDDWHVVGGIADKELANVAAVFETLRLRSHTGLPEEPIARRPSPVLLINAIYVAVCVLILVLTRWNPF</sequence>